<dbReference type="CDD" id="cd07102">
    <property type="entry name" value="ALDH_EDX86601"/>
    <property type="match status" value="1"/>
</dbReference>
<keyword evidence="5" id="KW-1185">Reference proteome</keyword>
<dbReference type="SUPFAM" id="SSF53720">
    <property type="entry name" value="ALDH-like"/>
    <property type="match status" value="1"/>
</dbReference>
<gene>
    <name evidence="4" type="ORF">SAMN05444007_101344</name>
</gene>
<dbReference type="EMBL" id="FNYD01000001">
    <property type="protein sequence ID" value="SEI48649.1"/>
    <property type="molecule type" value="Genomic_DNA"/>
</dbReference>
<keyword evidence="2" id="KW-0560">Oxidoreductase</keyword>
<dbReference type="InterPro" id="IPR016161">
    <property type="entry name" value="Ald_DH/histidinol_DH"/>
</dbReference>
<dbReference type="InterPro" id="IPR016162">
    <property type="entry name" value="Ald_DH_N"/>
</dbReference>
<evidence type="ECO:0000256" key="1">
    <source>
        <dbReference type="ARBA" id="ARBA00009986"/>
    </source>
</evidence>
<dbReference type="FunFam" id="3.40.309.10:FF:000009">
    <property type="entry name" value="Aldehyde dehydrogenase A"/>
    <property type="match status" value="1"/>
</dbReference>
<dbReference type="GO" id="GO:0016620">
    <property type="term" value="F:oxidoreductase activity, acting on the aldehyde or oxo group of donors, NAD or NADP as acceptor"/>
    <property type="evidence" value="ECO:0007669"/>
    <property type="project" value="InterPro"/>
</dbReference>
<dbReference type="Pfam" id="PF00171">
    <property type="entry name" value="Aldedh"/>
    <property type="match status" value="1"/>
</dbReference>
<dbReference type="PANTHER" id="PTHR11699">
    <property type="entry name" value="ALDEHYDE DEHYDROGENASE-RELATED"/>
    <property type="match status" value="1"/>
</dbReference>
<evidence type="ECO:0000259" key="3">
    <source>
        <dbReference type="Pfam" id="PF00171"/>
    </source>
</evidence>
<dbReference type="InterPro" id="IPR015590">
    <property type="entry name" value="Aldehyde_DH_dom"/>
</dbReference>
<dbReference type="AlphaFoldDB" id="A0A1H6QYG4"/>
<reference evidence="4 5" key="1">
    <citation type="submission" date="2016-10" db="EMBL/GenBank/DDBJ databases">
        <authorList>
            <person name="de Groot N.N."/>
        </authorList>
    </citation>
    <scope>NUCLEOTIDE SEQUENCE [LARGE SCALE GENOMIC DNA]</scope>
    <source>
        <strain evidence="4 5">DSM 29340</strain>
    </source>
</reference>
<evidence type="ECO:0000256" key="2">
    <source>
        <dbReference type="ARBA" id="ARBA00023002"/>
    </source>
</evidence>
<dbReference type="STRING" id="1227549.SAMN05444007_101344"/>
<proteinExistence type="inferred from homology"/>
<comment type="similarity">
    <text evidence="1">Belongs to the aldehyde dehydrogenase family.</text>
</comment>
<dbReference type="Gene3D" id="3.40.309.10">
    <property type="entry name" value="Aldehyde Dehydrogenase, Chain A, domain 2"/>
    <property type="match status" value="1"/>
</dbReference>
<organism evidence="4 5">
    <name type="scientific">Cribrihabitans marinus</name>
    <dbReference type="NCBI Taxonomy" id="1227549"/>
    <lineage>
        <taxon>Bacteria</taxon>
        <taxon>Pseudomonadati</taxon>
        <taxon>Pseudomonadota</taxon>
        <taxon>Alphaproteobacteria</taxon>
        <taxon>Rhodobacterales</taxon>
        <taxon>Paracoccaceae</taxon>
        <taxon>Cribrihabitans</taxon>
    </lineage>
</organism>
<dbReference type="Proteomes" id="UP000199379">
    <property type="component" value="Unassembled WGS sequence"/>
</dbReference>
<dbReference type="Gene3D" id="3.40.605.10">
    <property type="entry name" value="Aldehyde Dehydrogenase, Chain A, domain 1"/>
    <property type="match status" value="1"/>
</dbReference>
<evidence type="ECO:0000313" key="4">
    <source>
        <dbReference type="EMBL" id="SEI48649.1"/>
    </source>
</evidence>
<name>A0A1H6QYG4_9RHOB</name>
<accession>A0A1H6QYG4</accession>
<feature type="domain" description="Aldehyde dehydrogenase" evidence="3">
    <location>
        <begin position="5"/>
        <end position="454"/>
    </location>
</feature>
<dbReference type="InterPro" id="IPR016163">
    <property type="entry name" value="Ald_DH_C"/>
</dbReference>
<protein>
    <submittedName>
        <fullName evidence="4">Acyl-CoA reductase</fullName>
    </submittedName>
</protein>
<sequence>MAMTQTVQCISPIDGSVYLERTALTTEAAVEAADRARKAQPDWAARPLAERIALVRAAVAEVGKTTHRMATELAHQMGRPVRYGGEFGGFEERALHMADIAEAALAPQVIEDSGAFLRKIEREPHGVVLVVAPWNYPYMTAINTVAPALIAGNTVLLKHAGQTLQVGERLAEAFHAAGVPEDVFQNVVLGHDTTSALISGRHVDFVNFTGSVGGGQAMERAAAGTFIPVSTELGGKDPAYVRADADLDAAVEGLIDGAMFNSGQCCCGIERIYVQDGLFNAFLEKAVELVNSYKLGNPLDPETTIGPMAHVRFARVARDQIEDAIAKGATYHIDRFPDDDGGAYLTPQILTGVNHDMDVMREETFGPVVGIMPVHDDEEAIALMNDSRFGLTAAIWTRDVDAADRIGRRLQTGTVFMNRCDYLDPALCWTGCKDTGRGAGLSVLGFQALTRPKSYHLKKE</sequence>
<evidence type="ECO:0000313" key="5">
    <source>
        <dbReference type="Proteomes" id="UP000199379"/>
    </source>
</evidence>